<name>A0A450YRD4_9GAMM</name>
<dbReference type="EMBL" id="CAADHB010000036">
    <property type="protein sequence ID" value="VFK79107.1"/>
    <property type="molecule type" value="Genomic_DNA"/>
</dbReference>
<protein>
    <submittedName>
        <fullName evidence="3">Uncharacterized protein</fullName>
    </submittedName>
</protein>
<reference evidence="3" key="1">
    <citation type="submission" date="2019-02" db="EMBL/GenBank/DDBJ databases">
        <authorList>
            <person name="Gruber-Vodicka R. H."/>
            <person name="Seah K. B. B."/>
        </authorList>
    </citation>
    <scope>NUCLEOTIDE SEQUENCE</scope>
    <source>
        <strain evidence="4">BECK_S127</strain>
        <strain evidence="3">BECK_S1320</strain>
        <strain evidence="2">BECK_S1321</strain>
    </source>
</reference>
<gene>
    <name evidence="4" type="ORF">BECKSD772D_GA0070982_10369</name>
    <name evidence="3" type="ORF">BECKSD772E_GA0070983_10339</name>
    <name evidence="2" type="ORF">BECKSD772F_GA0070984_10359</name>
</gene>
<sequence length="215" mass="23711">MTHARKMDIDQAIDTGMSLLGNLKDKPAEILDLAFQSDFPRRILAPHHVGLLAPPGSHAELFNVIKARGHLLSVLRSSVVTAELTKRFGKQVGVDIYLCRSLKTDTPKLEVFRVVEGLNAANIRAAIPHVLHVAYTPRETVDMETIYSSIIADGFEYVGGGINQNKLMSKEDAITVFYFRKRPPVEGIPKIELFLPGRHSPPPNAETTPAPVSVR</sequence>
<evidence type="ECO:0000313" key="2">
    <source>
        <dbReference type="EMBL" id="VFK39250.1"/>
    </source>
</evidence>
<organism evidence="3">
    <name type="scientific">Candidatus Kentrum sp. SD</name>
    <dbReference type="NCBI Taxonomy" id="2126332"/>
    <lineage>
        <taxon>Bacteria</taxon>
        <taxon>Pseudomonadati</taxon>
        <taxon>Pseudomonadota</taxon>
        <taxon>Gammaproteobacteria</taxon>
        <taxon>Candidatus Kentrum</taxon>
    </lineage>
</organism>
<accession>A0A450YRD4</accession>
<feature type="region of interest" description="Disordered" evidence="1">
    <location>
        <begin position="196"/>
        <end position="215"/>
    </location>
</feature>
<dbReference type="EMBL" id="CAADFU010000033">
    <property type="protein sequence ID" value="VFK44093.1"/>
    <property type="molecule type" value="Genomic_DNA"/>
</dbReference>
<dbReference type="AlphaFoldDB" id="A0A450YRD4"/>
<evidence type="ECO:0000313" key="4">
    <source>
        <dbReference type="EMBL" id="VFK79107.1"/>
    </source>
</evidence>
<evidence type="ECO:0000313" key="3">
    <source>
        <dbReference type="EMBL" id="VFK44093.1"/>
    </source>
</evidence>
<evidence type="ECO:0000256" key="1">
    <source>
        <dbReference type="SAM" id="MobiDB-lite"/>
    </source>
</evidence>
<proteinExistence type="predicted"/>
<dbReference type="EMBL" id="CAADFR010000035">
    <property type="protein sequence ID" value="VFK39250.1"/>
    <property type="molecule type" value="Genomic_DNA"/>
</dbReference>